<sequence>MRVFVTGASGFIGSAVVPELISAGHHVVGLARSDASAQALRAAGAEVLRGDLEDLESLRAGAAASDGVIHLAFIHDFSRFEASARTEHRAIETLGAALEGSGRPLVIASGVLGLAPGRVLTERDEPAPDSFQSPRRAGVLATLSFASRGVRTCIVRLAPTVHGPGDHGFLAALVSIARNKAVSGYVGDGTARWPAVHRLDAARLFRLALEKAPAGSAVHAIADAGVPIRTIADVIGRHLKVPVGSIASEDAGAHFSWLAPLLQLDSPTSSALTRELLDWQPTHPGLLEDLDAGHYF</sequence>
<dbReference type="Gene3D" id="3.40.50.720">
    <property type="entry name" value="NAD(P)-binding Rossmann-like Domain"/>
    <property type="match status" value="1"/>
</dbReference>
<reference evidence="2 3" key="1">
    <citation type="submission" date="2021-12" db="EMBL/GenBank/DDBJ databases">
        <title>Discovery of the Pendulisporaceae a myxobacterial family with distinct sporulation behavior and unique specialized metabolism.</title>
        <authorList>
            <person name="Garcia R."/>
            <person name="Popoff A."/>
            <person name="Bader C.D."/>
            <person name="Loehr J."/>
            <person name="Walesch S."/>
            <person name="Walt C."/>
            <person name="Boldt J."/>
            <person name="Bunk B."/>
            <person name="Haeckl F.J.F.P.J."/>
            <person name="Gunesch A.P."/>
            <person name="Birkelbach J."/>
            <person name="Nuebel U."/>
            <person name="Pietschmann T."/>
            <person name="Bach T."/>
            <person name="Mueller R."/>
        </authorList>
    </citation>
    <scope>NUCLEOTIDE SEQUENCE [LARGE SCALE GENOMIC DNA]</scope>
    <source>
        <strain evidence="2 3">MSr12523</strain>
    </source>
</reference>
<dbReference type="InterPro" id="IPR001509">
    <property type="entry name" value="Epimerase_deHydtase"/>
</dbReference>
<dbReference type="InterPro" id="IPR051783">
    <property type="entry name" value="NAD(P)-dependent_oxidoreduct"/>
</dbReference>
<dbReference type="PANTHER" id="PTHR48079:SF6">
    <property type="entry name" value="NAD(P)-BINDING DOMAIN-CONTAINING PROTEIN-RELATED"/>
    <property type="match status" value="1"/>
</dbReference>
<evidence type="ECO:0000259" key="1">
    <source>
        <dbReference type="Pfam" id="PF01370"/>
    </source>
</evidence>
<dbReference type="SUPFAM" id="SSF51735">
    <property type="entry name" value="NAD(P)-binding Rossmann-fold domains"/>
    <property type="match status" value="1"/>
</dbReference>
<evidence type="ECO:0000313" key="3">
    <source>
        <dbReference type="Proteomes" id="UP001379533"/>
    </source>
</evidence>
<dbReference type="RefSeq" id="WP_394846896.1">
    <property type="nucleotide sequence ID" value="NZ_CP089982.1"/>
</dbReference>
<dbReference type="CDD" id="cd05262">
    <property type="entry name" value="SDR_a7"/>
    <property type="match status" value="1"/>
</dbReference>
<dbReference type="Pfam" id="PF01370">
    <property type="entry name" value="Epimerase"/>
    <property type="match status" value="1"/>
</dbReference>
<evidence type="ECO:0000313" key="2">
    <source>
        <dbReference type="EMBL" id="WXA96279.1"/>
    </source>
</evidence>
<protein>
    <submittedName>
        <fullName evidence="2">SDR family oxidoreductase</fullName>
    </submittedName>
</protein>
<accession>A0ABZ2KH88</accession>
<proteinExistence type="predicted"/>
<dbReference type="Proteomes" id="UP001379533">
    <property type="component" value="Chromosome"/>
</dbReference>
<dbReference type="PANTHER" id="PTHR48079">
    <property type="entry name" value="PROTEIN YEEZ"/>
    <property type="match status" value="1"/>
</dbReference>
<name>A0ABZ2KH88_9BACT</name>
<gene>
    <name evidence="2" type="ORF">LZC95_05440</name>
</gene>
<dbReference type="InterPro" id="IPR036291">
    <property type="entry name" value="NAD(P)-bd_dom_sf"/>
</dbReference>
<organism evidence="2 3">
    <name type="scientific">Pendulispora brunnea</name>
    <dbReference type="NCBI Taxonomy" id="2905690"/>
    <lineage>
        <taxon>Bacteria</taxon>
        <taxon>Pseudomonadati</taxon>
        <taxon>Myxococcota</taxon>
        <taxon>Myxococcia</taxon>
        <taxon>Myxococcales</taxon>
        <taxon>Sorangiineae</taxon>
        <taxon>Pendulisporaceae</taxon>
        <taxon>Pendulispora</taxon>
    </lineage>
</organism>
<dbReference type="EMBL" id="CP089982">
    <property type="protein sequence ID" value="WXA96279.1"/>
    <property type="molecule type" value="Genomic_DNA"/>
</dbReference>
<keyword evidence="3" id="KW-1185">Reference proteome</keyword>
<feature type="domain" description="NAD-dependent epimerase/dehydratase" evidence="1">
    <location>
        <begin position="3"/>
        <end position="214"/>
    </location>
</feature>